<evidence type="ECO:0000256" key="1">
    <source>
        <dbReference type="HAMAP-Rule" id="MF_01866"/>
    </source>
</evidence>
<gene>
    <name evidence="3" type="ORF">G8770_04150</name>
</gene>
<dbReference type="SUPFAM" id="SSF160191">
    <property type="entry name" value="YcgL-like"/>
    <property type="match status" value="1"/>
</dbReference>
<dbReference type="PROSITE" id="PS51648">
    <property type="entry name" value="YCGL"/>
    <property type="match status" value="1"/>
</dbReference>
<protein>
    <recommendedName>
        <fullName evidence="1">YcgL domain-containing protein G8770_04150</fullName>
    </recommendedName>
</protein>
<evidence type="ECO:0000313" key="3">
    <source>
        <dbReference type="EMBL" id="NHO64737.1"/>
    </source>
</evidence>
<accession>A0A9E5JQD5</accession>
<evidence type="ECO:0000259" key="2">
    <source>
        <dbReference type="PROSITE" id="PS51648"/>
    </source>
</evidence>
<proteinExistence type="inferred from homology"/>
<dbReference type="InterPro" id="IPR038068">
    <property type="entry name" value="YcgL-like_sf"/>
</dbReference>
<dbReference type="AlphaFoldDB" id="A0A9E5JQD5"/>
<dbReference type="HAMAP" id="MF_01866">
    <property type="entry name" value="UPF0745"/>
    <property type="match status" value="1"/>
</dbReference>
<dbReference type="InterPro" id="IPR027354">
    <property type="entry name" value="YcgL_dom"/>
</dbReference>
<dbReference type="PANTHER" id="PTHR38109">
    <property type="entry name" value="PROTEIN YCGL"/>
    <property type="match status" value="1"/>
</dbReference>
<dbReference type="Pfam" id="PF05166">
    <property type="entry name" value="YcgL"/>
    <property type="match status" value="1"/>
</dbReference>
<dbReference type="Proteomes" id="UP000787472">
    <property type="component" value="Unassembled WGS sequence"/>
</dbReference>
<dbReference type="RefSeq" id="WP_167182062.1">
    <property type="nucleotide sequence ID" value="NZ_JAAONZ010000002.1"/>
</dbReference>
<sequence>MRVICDIYKSPREDEMFLYVKKTDALTRVPEALLEKFGKPKHVMTLLLQPGKKLARVEVERVLEQVELKGYYLQMPPVKDTEMQAIHLQNSKMNL</sequence>
<keyword evidence="4" id="KW-1185">Reference proteome</keyword>
<dbReference type="Gene3D" id="3.10.510.20">
    <property type="entry name" value="YcgL domain"/>
    <property type="match status" value="1"/>
</dbReference>
<dbReference type="EMBL" id="JAAONZ010000002">
    <property type="protein sequence ID" value="NHO64737.1"/>
    <property type="molecule type" value="Genomic_DNA"/>
</dbReference>
<reference evidence="3" key="1">
    <citation type="submission" date="2020-03" db="EMBL/GenBank/DDBJ databases">
        <authorList>
            <person name="Guo F."/>
        </authorList>
    </citation>
    <scope>NUCLEOTIDE SEQUENCE</scope>
    <source>
        <strain evidence="3">JCM 30134</strain>
    </source>
</reference>
<evidence type="ECO:0000313" key="4">
    <source>
        <dbReference type="Proteomes" id="UP000787472"/>
    </source>
</evidence>
<organism evidence="3 4">
    <name type="scientific">Pseudomaricurvus hydrocarbonicus</name>
    <dbReference type="NCBI Taxonomy" id="1470433"/>
    <lineage>
        <taxon>Bacteria</taxon>
        <taxon>Pseudomonadati</taxon>
        <taxon>Pseudomonadota</taxon>
        <taxon>Gammaproteobacteria</taxon>
        <taxon>Cellvibrionales</taxon>
        <taxon>Cellvibrionaceae</taxon>
        <taxon>Pseudomaricurvus</taxon>
    </lineage>
</organism>
<dbReference type="PANTHER" id="PTHR38109:SF1">
    <property type="entry name" value="PROTEIN YCGL"/>
    <property type="match status" value="1"/>
</dbReference>
<comment type="caution">
    <text evidence="3">The sequence shown here is derived from an EMBL/GenBank/DDBJ whole genome shotgun (WGS) entry which is preliminary data.</text>
</comment>
<name>A0A9E5JQD5_9GAMM</name>
<feature type="domain" description="YcgL" evidence="2">
    <location>
        <begin position="3"/>
        <end position="87"/>
    </location>
</feature>